<name>A0A1B2RW52_9VIRU</name>
<keyword evidence="2" id="KW-1185">Reference proteome</keyword>
<reference evidence="1 2" key="1">
    <citation type="journal article" date="2016" name="J. Virol.">
        <title>Concurrence of Iridovirus, Polyomavirus, and a Unique Member of a New Group of Fish Papillomaviruses in Lymphocystis Disease-Affected Gilthead Sea Bream.</title>
        <authorList>
            <person name="Lopez-Bueno A."/>
            <person name="Mavian C."/>
            <person name="Labella A.M."/>
            <person name="Castro D."/>
            <person name="Borrego J.J."/>
            <person name="Alcami A."/>
            <person name="Alejo A."/>
        </authorList>
    </citation>
    <scope>NUCLEOTIDE SEQUENCE [LARGE SCALE GENOMIC DNA]</scope>
    <source>
        <strain evidence="1">SA9</strain>
    </source>
</reference>
<proteinExistence type="predicted"/>
<protein>
    <submittedName>
        <fullName evidence="1">Uncharacterized protein</fullName>
    </submittedName>
</protein>
<organism evidence="1 2">
    <name type="scientific">Lymphocystis disease virus 3</name>
    <dbReference type="NCBI Taxonomy" id="2560566"/>
    <lineage>
        <taxon>Viruses</taxon>
        <taxon>Varidnaviria</taxon>
        <taxon>Bamfordvirae</taxon>
        <taxon>Nucleocytoviricota</taxon>
        <taxon>Megaviricetes</taxon>
        <taxon>Pimascovirales</taxon>
        <taxon>Pimascovirales incertae sedis</taxon>
        <taxon>Iridoviridae</taxon>
        <taxon>Alphairidovirinae</taxon>
        <taxon>Lymphocystivirus</taxon>
        <taxon>Lymphocystivirus sparus1</taxon>
    </lineage>
</organism>
<gene>
    <name evidence="1" type="ORF">LCDVSa156L</name>
</gene>
<dbReference type="KEGG" id="vg:30902732"/>
<dbReference type="EMBL" id="KX643370">
    <property type="protein sequence ID" value="AOC55240.1"/>
    <property type="molecule type" value="Genomic_DNA"/>
</dbReference>
<evidence type="ECO:0000313" key="1">
    <source>
        <dbReference type="EMBL" id="AOC55240.1"/>
    </source>
</evidence>
<evidence type="ECO:0000313" key="2">
    <source>
        <dbReference type="Proteomes" id="UP000149121"/>
    </source>
</evidence>
<dbReference type="Proteomes" id="UP000149121">
    <property type="component" value="Segment"/>
</dbReference>
<accession>A0A1B2RW52</accession>
<sequence length="67" mass="7984">MAYGEVKNQKIATILKYIFNLRPVFKELTRSLIRYNVRIPKNKPGFYPRRLNIRSDISVLKVDNFNL</sequence>